<organism evidence="4 5">
    <name type="scientific">Pleomassaria siparia CBS 279.74</name>
    <dbReference type="NCBI Taxonomy" id="1314801"/>
    <lineage>
        <taxon>Eukaryota</taxon>
        <taxon>Fungi</taxon>
        <taxon>Dikarya</taxon>
        <taxon>Ascomycota</taxon>
        <taxon>Pezizomycotina</taxon>
        <taxon>Dothideomycetes</taxon>
        <taxon>Pleosporomycetidae</taxon>
        <taxon>Pleosporales</taxon>
        <taxon>Pleomassariaceae</taxon>
        <taxon>Pleomassaria</taxon>
    </lineage>
</organism>
<name>A0A6G1KDT9_9PLEO</name>
<evidence type="ECO:0000256" key="2">
    <source>
        <dbReference type="ARBA" id="ARBA00022840"/>
    </source>
</evidence>
<sequence>MAQAIKTWTMMEMSIGTVSRVQQLVNDTPSEDLYRDGCSGAVVPADWPTSGAIEFHDVVAASTTPALTNVSLDISPGTKTLICGASGSGKTSLLMSLLSILLIASGQITIDGIDTYRASHHARSAQPST</sequence>
<dbReference type="SUPFAM" id="SSF52540">
    <property type="entry name" value="P-loop containing nucleoside triphosphate hydrolases"/>
    <property type="match status" value="1"/>
</dbReference>
<evidence type="ECO:0000313" key="5">
    <source>
        <dbReference type="Proteomes" id="UP000799428"/>
    </source>
</evidence>
<protein>
    <recommendedName>
        <fullName evidence="3">ABC transporter domain-containing protein</fullName>
    </recommendedName>
</protein>
<feature type="domain" description="ABC transporter" evidence="3">
    <location>
        <begin position="67"/>
        <end position="122"/>
    </location>
</feature>
<dbReference type="InterPro" id="IPR027417">
    <property type="entry name" value="P-loop_NTPase"/>
</dbReference>
<gene>
    <name evidence="4" type="ORF">K504DRAFT_532562</name>
</gene>
<dbReference type="InterPro" id="IPR003439">
    <property type="entry name" value="ABC_transporter-like_ATP-bd"/>
</dbReference>
<dbReference type="InterPro" id="IPR050173">
    <property type="entry name" value="ABC_transporter_C-like"/>
</dbReference>
<dbReference type="GO" id="GO:0005524">
    <property type="term" value="F:ATP binding"/>
    <property type="evidence" value="ECO:0007669"/>
    <property type="project" value="UniProtKB-KW"/>
</dbReference>
<reference evidence="4" key="1">
    <citation type="journal article" date="2020" name="Stud. Mycol.">
        <title>101 Dothideomycetes genomes: a test case for predicting lifestyles and emergence of pathogens.</title>
        <authorList>
            <person name="Haridas S."/>
            <person name="Albert R."/>
            <person name="Binder M."/>
            <person name="Bloem J."/>
            <person name="Labutti K."/>
            <person name="Salamov A."/>
            <person name="Andreopoulos B."/>
            <person name="Baker S."/>
            <person name="Barry K."/>
            <person name="Bills G."/>
            <person name="Bluhm B."/>
            <person name="Cannon C."/>
            <person name="Castanera R."/>
            <person name="Culley D."/>
            <person name="Daum C."/>
            <person name="Ezra D."/>
            <person name="Gonzalez J."/>
            <person name="Henrissat B."/>
            <person name="Kuo A."/>
            <person name="Liang C."/>
            <person name="Lipzen A."/>
            <person name="Lutzoni F."/>
            <person name="Magnuson J."/>
            <person name="Mondo S."/>
            <person name="Nolan M."/>
            <person name="Ohm R."/>
            <person name="Pangilinan J."/>
            <person name="Park H.-J."/>
            <person name="Ramirez L."/>
            <person name="Alfaro M."/>
            <person name="Sun H."/>
            <person name="Tritt A."/>
            <person name="Yoshinaga Y."/>
            <person name="Zwiers L.-H."/>
            <person name="Turgeon B."/>
            <person name="Goodwin S."/>
            <person name="Spatafora J."/>
            <person name="Crous P."/>
            <person name="Grigoriev I."/>
        </authorList>
    </citation>
    <scope>NUCLEOTIDE SEQUENCE</scope>
    <source>
        <strain evidence="4">CBS 279.74</strain>
    </source>
</reference>
<accession>A0A6G1KDT9</accession>
<dbReference type="Proteomes" id="UP000799428">
    <property type="component" value="Unassembled WGS sequence"/>
</dbReference>
<dbReference type="PANTHER" id="PTHR24223">
    <property type="entry name" value="ATP-BINDING CASSETTE SUB-FAMILY C"/>
    <property type="match status" value="1"/>
</dbReference>
<keyword evidence="1" id="KW-0547">Nucleotide-binding</keyword>
<dbReference type="Gene3D" id="3.40.50.300">
    <property type="entry name" value="P-loop containing nucleotide triphosphate hydrolases"/>
    <property type="match status" value="1"/>
</dbReference>
<dbReference type="AlphaFoldDB" id="A0A6G1KDT9"/>
<proteinExistence type="predicted"/>
<keyword evidence="5" id="KW-1185">Reference proteome</keyword>
<dbReference type="OrthoDB" id="6500128at2759"/>
<dbReference type="GO" id="GO:0016020">
    <property type="term" value="C:membrane"/>
    <property type="evidence" value="ECO:0007669"/>
    <property type="project" value="TreeGrafter"/>
</dbReference>
<keyword evidence="2" id="KW-0067">ATP-binding</keyword>
<dbReference type="GO" id="GO:0042626">
    <property type="term" value="F:ATPase-coupled transmembrane transporter activity"/>
    <property type="evidence" value="ECO:0007669"/>
    <property type="project" value="TreeGrafter"/>
</dbReference>
<evidence type="ECO:0000256" key="1">
    <source>
        <dbReference type="ARBA" id="ARBA00022741"/>
    </source>
</evidence>
<evidence type="ECO:0000313" key="4">
    <source>
        <dbReference type="EMBL" id="KAF2710793.1"/>
    </source>
</evidence>
<evidence type="ECO:0000259" key="3">
    <source>
        <dbReference type="Pfam" id="PF00005"/>
    </source>
</evidence>
<dbReference type="Pfam" id="PF00005">
    <property type="entry name" value="ABC_tran"/>
    <property type="match status" value="1"/>
</dbReference>
<dbReference type="EMBL" id="MU005768">
    <property type="protein sequence ID" value="KAF2710793.1"/>
    <property type="molecule type" value="Genomic_DNA"/>
</dbReference>
<dbReference type="GO" id="GO:0016887">
    <property type="term" value="F:ATP hydrolysis activity"/>
    <property type="evidence" value="ECO:0007669"/>
    <property type="project" value="InterPro"/>
</dbReference>
<dbReference type="PANTHER" id="PTHR24223:SF404">
    <property type="entry name" value="ABC MULTIDRUG TRANSPORTER (EUROFUNG)-RELATED"/>
    <property type="match status" value="1"/>
</dbReference>